<proteinExistence type="inferred from homology"/>
<evidence type="ECO:0000259" key="3">
    <source>
        <dbReference type="Pfam" id="PF01557"/>
    </source>
</evidence>
<dbReference type="PANTHER" id="PTHR42796">
    <property type="entry name" value="FUMARYLACETOACETATE HYDROLASE DOMAIN-CONTAINING PROTEIN 2A-RELATED"/>
    <property type="match status" value="1"/>
</dbReference>
<evidence type="ECO:0000256" key="1">
    <source>
        <dbReference type="ARBA" id="ARBA00010211"/>
    </source>
</evidence>
<dbReference type="Proteomes" id="UP000215005">
    <property type="component" value="Chromosome"/>
</dbReference>
<sequence length="288" mass="30335">MKFLRIGPLGAERPAVLGDDGTPLDLSAITPDIDGAFLSDSGVERARAALGAGDLPPAADVDTATPGRRVGAPIATPGKIIGIGLNYTDHAAATGAEPPVEPIVFIKPSDTIVGPDDDVLIPRGSSKTDHEVELAVVIGRTARYLENLGAAADAIAGYTIANDVTEREFQLERGGQWDKGKSCETFTPLGPWLVTPDEVDDVAALGLRLRVNGAPVQDGTTKDMIFGVQHIVWYLSQFMALRPGDVIITGTPAGVAMGRPDRSFLRPGDVMELEVDGLGRQRQRLVAA</sequence>
<dbReference type="PANTHER" id="PTHR42796:SF4">
    <property type="entry name" value="FUMARYLACETOACETATE HYDROLASE DOMAIN-CONTAINING PROTEIN 2A"/>
    <property type="match status" value="1"/>
</dbReference>
<name>A0A223SDI1_9ACTN</name>
<dbReference type="AlphaFoldDB" id="A0A223SDI1"/>
<dbReference type="EMBL" id="CP022753">
    <property type="protein sequence ID" value="ASU86221.1"/>
    <property type="molecule type" value="Genomic_DNA"/>
</dbReference>
<dbReference type="InterPro" id="IPR036663">
    <property type="entry name" value="Fumarylacetoacetase_C_sf"/>
</dbReference>
<keyword evidence="5" id="KW-1185">Reference proteome</keyword>
<dbReference type="InterPro" id="IPR051121">
    <property type="entry name" value="FAH"/>
</dbReference>
<evidence type="ECO:0000313" key="4">
    <source>
        <dbReference type="EMBL" id="ASU86221.1"/>
    </source>
</evidence>
<organism evidence="4 5">
    <name type="scientific">Nocardiopsis gilva YIM 90087</name>
    <dbReference type="NCBI Taxonomy" id="1235441"/>
    <lineage>
        <taxon>Bacteria</taxon>
        <taxon>Bacillati</taxon>
        <taxon>Actinomycetota</taxon>
        <taxon>Actinomycetes</taxon>
        <taxon>Streptosporangiales</taxon>
        <taxon>Nocardiopsidaceae</taxon>
        <taxon>Nocardiopsis</taxon>
    </lineage>
</organism>
<dbReference type="FunFam" id="3.90.850.10:FF:000002">
    <property type="entry name" value="2-hydroxyhepta-2,4-diene-1,7-dioate isomerase"/>
    <property type="match status" value="1"/>
</dbReference>
<dbReference type="GO" id="GO:0016853">
    <property type="term" value="F:isomerase activity"/>
    <property type="evidence" value="ECO:0007669"/>
    <property type="project" value="UniProtKB-ARBA"/>
</dbReference>
<dbReference type="OrthoDB" id="2273115at2"/>
<dbReference type="KEGG" id="ngv:CDO52_14020"/>
<dbReference type="GO" id="GO:0016787">
    <property type="term" value="F:hydrolase activity"/>
    <property type="evidence" value="ECO:0007669"/>
    <property type="project" value="UniProtKB-KW"/>
</dbReference>
<dbReference type="InterPro" id="IPR011234">
    <property type="entry name" value="Fumarylacetoacetase-like_C"/>
</dbReference>
<feature type="domain" description="Fumarylacetoacetase-like C-terminal" evidence="3">
    <location>
        <begin position="79"/>
        <end position="285"/>
    </location>
</feature>
<dbReference type="GO" id="GO:0046872">
    <property type="term" value="F:metal ion binding"/>
    <property type="evidence" value="ECO:0007669"/>
    <property type="project" value="UniProtKB-KW"/>
</dbReference>
<dbReference type="SUPFAM" id="SSF56529">
    <property type="entry name" value="FAH"/>
    <property type="match status" value="1"/>
</dbReference>
<reference evidence="4 5" key="1">
    <citation type="submission" date="2017-08" db="EMBL/GenBank/DDBJ databases">
        <title>The complete genome sequence of Nocardiopsis gilva YIM 90087.</title>
        <authorList>
            <person name="Yin M."/>
            <person name="Tang S."/>
        </authorList>
    </citation>
    <scope>NUCLEOTIDE SEQUENCE [LARGE SCALE GENOMIC DNA]</scope>
    <source>
        <strain evidence="4 5">YIM 90087</strain>
    </source>
</reference>
<keyword evidence="4" id="KW-0378">Hydrolase</keyword>
<protein>
    <submittedName>
        <fullName evidence="4">FAA hydrolase family protein</fullName>
    </submittedName>
</protein>
<dbReference type="RefSeq" id="WP_026126296.1">
    <property type="nucleotide sequence ID" value="NZ_ANBG01000396.1"/>
</dbReference>
<comment type="similarity">
    <text evidence="1">Belongs to the FAH family.</text>
</comment>
<dbReference type="GO" id="GO:0019752">
    <property type="term" value="P:carboxylic acid metabolic process"/>
    <property type="evidence" value="ECO:0007669"/>
    <property type="project" value="UniProtKB-ARBA"/>
</dbReference>
<evidence type="ECO:0000256" key="2">
    <source>
        <dbReference type="ARBA" id="ARBA00022723"/>
    </source>
</evidence>
<evidence type="ECO:0000313" key="5">
    <source>
        <dbReference type="Proteomes" id="UP000215005"/>
    </source>
</evidence>
<dbReference type="Pfam" id="PF01557">
    <property type="entry name" value="FAA_hydrolase"/>
    <property type="match status" value="1"/>
</dbReference>
<dbReference type="Gene3D" id="3.90.850.10">
    <property type="entry name" value="Fumarylacetoacetase-like, C-terminal domain"/>
    <property type="match status" value="1"/>
</dbReference>
<keyword evidence="2" id="KW-0479">Metal-binding</keyword>
<accession>A0A223SDI1</accession>
<gene>
    <name evidence="4" type="ORF">CDO52_14020</name>
</gene>